<evidence type="ECO:0000256" key="2">
    <source>
        <dbReference type="ARBA" id="ARBA00022649"/>
    </source>
</evidence>
<evidence type="ECO:0000313" key="8">
    <source>
        <dbReference type="Proteomes" id="UP001500742"/>
    </source>
</evidence>
<keyword evidence="8" id="KW-1185">Reference proteome</keyword>
<name>A0ABP7P2J5_9SPHI</name>
<organism evidence="7 8">
    <name type="scientific">Mucilaginibacter dorajii</name>
    <dbReference type="NCBI Taxonomy" id="692994"/>
    <lineage>
        <taxon>Bacteria</taxon>
        <taxon>Pseudomonadati</taxon>
        <taxon>Bacteroidota</taxon>
        <taxon>Sphingobacteriia</taxon>
        <taxon>Sphingobacteriales</taxon>
        <taxon>Sphingobacteriaceae</taxon>
        <taxon>Mucilaginibacter</taxon>
    </lineage>
</organism>
<dbReference type="InterPro" id="IPR035093">
    <property type="entry name" value="RelE/ParE_toxin_dom_sf"/>
</dbReference>
<dbReference type="InterPro" id="IPR009614">
    <property type="entry name" value="YoeB_toxin"/>
</dbReference>
<evidence type="ECO:0000256" key="6">
    <source>
        <dbReference type="ARBA" id="ARBA00030388"/>
    </source>
</evidence>
<comment type="similarity">
    <text evidence="1">Belongs to the YoeB family.</text>
</comment>
<dbReference type="EMBL" id="BAAAZC010000003">
    <property type="protein sequence ID" value="GAA3958616.1"/>
    <property type="molecule type" value="Genomic_DNA"/>
</dbReference>
<keyword evidence="4" id="KW-0255">Endonuclease</keyword>
<evidence type="ECO:0000313" key="7">
    <source>
        <dbReference type="EMBL" id="GAA3958616.1"/>
    </source>
</evidence>
<dbReference type="PANTHER" id="PTHR38039">
    <property type="entry name" value="TOXIN YOEB"/>
    <property type="match status" value="1"/>
</dbReference>
<keyword evidence="3" id="KW-0540">Nuclease</keyword>
<evidence type="ECO:0000256" key="1">
    <source>
        <dbReference type="ARBA" id="ARBA00008172"/>
    </source>
</evidence>
<sequence>MEAINFTSEALTDLEYRKKSGNIIILKRIRQLLQAIQTDPFNGIGKPEALKYNLSGSWSRRINQEHRIVYKFENNVITVYSLRFHYPR</sequence>
<dbReference type="RefSeq" id="WP_259095992.1">
    <property type="nucleotide sequence ID" value="NZ_BAAAZC010000003.1"/>
</dbReference>
<reference evidence="8" key="1">
    <citation type="journal article" date="2019" name="Int. J. Syst. Evol. Microbiol.">
        <title>The Global Catalogue of Microorganisms (GCM) 10K type strain sequencing project: providing services to taxonomists for standard genome sequencing and annotation.</title>
        <authorList>
            <consortium name="The Broad Institute Genomics Platform"/>
            <consortium name="The Broad Institute Genome Sequencing Center for Infectious Disease"/>
            <person name="Wu L."/>
            <person name="Ma J."/>
        </authorList>
    </citation>
    <scope>NUCLEOTIDE SEQUENCE [LARGE SCALE GENOMIC DNA]</scope>
    <source>
        <strain evidence="8">JCM 16601</strain>
    </source>
</reference>
<dbReference type="Proteomes" id="UP001500742">
    <property type="component" value="Unassembled WGS sequence"/>
</dbReference>
<gene>
    <name evidence="7" type="ORF">GCM10022210_02470</name>
</gene>
<keyword evidence="5" id="KW-0378">Hydrolase</keyword>
<evidence type="ECO:0000256" key="5">
    <source>
        <dbReference type="ARBA" id="ARBA00022801"/>
    </source>
</evidence>
<comment type="caution">
    <text evidence="7">The sequence shown here is derived from an EMBL/GenBank/DDBJ whole genome shotgun (WGS) entry which is preliminary data.</text>
</comment>
<protein>
    <recommendedName>
        <fullName evidence="6">Putative mRNA interferase YoeB</fullName>
    </recommendedName>
</protein>
<keyword evidence="2" id="KW-1277">Toxin-antitoxin system</keyword>
<proteinExistence type="inferred from homology"/>
<accession>A0ABP7P2J5</accession>
<dbReference type="PANTHER" id="PTHR38039:SF1">
    <property type="entry name" value="TOXIN YOEB"/>
    <property type="match status" value="1"/>
</dbReference>
<dbReference type="Pfam" id="PF06769">
    <property type="entry name" value="YoeB_toxin"/>
    <property type="match status" value="1"/>
</dbReference>
<dbReference type="NCBIfam" id="TIGR02116">
    <property type="entry name" value="toxin_Txe_YoeB"/>
    <property type="match status" value="1"/>
</dbReference>
<dbReference type="Gene3D" id="3.30.2310.20">
    <property type="entry name" value="RelE-like"/>
    <property type="match status" value="1"/>
</dbReference>
<evidence type="ECO:0000256" key="4">
    <source>
        <dbReference type="ARBA" id="ARBA00022759"/>
    </source>
</evidence>
<evidence type="ECO:0000256" key="3">
    <source>
        <dbReference type="ARBA" id="ARBA00022722"/>
    </source>
</evidence>
<dbReference type="SUPFAM" id="SSF143011">
    <property type="entry name" value="RelE-like"/>
    <property type="match status" value="1"/>
</dbReference>